<dbReference type="InterPro" id="IPR017853">
    <property type="entry name" value="GH"/>
</dbReference>
<dbReference type="GO" id="GO:0004553">
    <property type="term" value="F:hydrolase activity, hydrolyzing O-glycosyl compounds"/>
    <property type="evidence" value="ECO:0007669"/>
    <property type="project" value="InterPro"/>
</dbReference>
<comment type="similarity">
    <text evidence="3">Belongs to the glycosyl hydrolase 5 (cellulase A) family.</text>
</comment>
<keyword evidence="2 3" id="KW-0326">Glycosidase</keyword>
<gene>
    <name evidence="6" type="ORF">A9Q02_18895</name>
</gene>
<evidence type="ECO:0000256" key="4">
    <source>
        <dbReference type="SAM" id="SignalP"/>
    </source>
</evidence>
<evidence type="ECO:0000256" key="3">
    <source>
        <dbReference type="RuleBase" id="RU361153"/>
    </source>
</evidence>
<dbReference type="GO" id="GO:0000272">
    <property type="term" value="P:polysaccharide catabolic process"/>
    <property type="evidence" value="ECO:0007669"/>
    <property type="project" value="InterPro"/>
</dbReference>
<dbReference type="PANTHER" id="PTHR12631:SF10">
    <property type="entry name" value="BETA-XYLOSIDASE-LIKE PROTEIN-RELATED"/>
    <property type="match status" value="1"/>
</dbReference>
<dbReference type="SUPFAM" id="SSF51445">
    <property type="entry name" value="(Trans)glycosidases"/>
    <property type="match status" value="1"/>
</dbReference>
<feature type="signal peptide" evidence="4">
    <location>
        <begin position="1"/>
        <end position="31"/>
    </location>
</feature>
<comment type="caution">
    <text evidence="6">The sequence shown here is derived from an EMBL/GenBank/DDBJ whole genome shotgun (WGS) entry which is preliminary data.</text>
</comment>
<reference evidence="6 7" key="1">
    <citation type="submission" date="2016-05" db="EMBL/GenBank/DDBJ databases">
        <authorList>
            <person name="Lavstsen T."/>
            <person name="Jespersen J.S."/>
        </authorList>
    </citation>
    <scope>NUCLEOTIDE SEQUENCE [LARGE SCALE GENOMIC DNA]</scope>
    <source>
        <strain evidence="6 7">B7-9</strain>
    </source>
</reference>
<dbReference type="InterPro" id="IPR001547">
    <property type="entry name" value="Glyco_hydro_5"/>
</dbReference>
<protein>
    <recommendedName>
        <fullName evidence="5">Glycoside hydrolase family 5 domain-containing protein</fullName>
    </recommendedName>
</protein>
<evidence type="ECO:0000313" key="6">
    <source>
        <dbReference type="EMBL" id="PDV97340.1"/>
    </source>
</evidence>
<feature type="chain" id="PRO_5013709225" description="Glycoside hydrolase family 5 domain-containing protein" evidence="4">
    <location>
        <begin position="32"/>
        <end position="479"/>
    </location>
</feature>
<evidence type="ECO:0000256" key="2">
    <source>
        <dbReference type="ARBA" id="ARBA00023295"/>
    </source>
</evidence>
<evidence type="ECO:0000313" key="7">
    <source>
        <dbReference type="Proteomes" id="UP000220922"/>
    </source>
</evidence>
<organism evidence="6 7">
    <name type="scientific">Candidatus Chloroploca asiatica</name>
    <dbReference type="NCBI Taxonomy" id="1506545"/>
    <lineage>
        <taxon>Bacteria</taxon>
        <taxon>Bacillati</taxon>
        <taxon>Chloroflexota</taxon>
        <taxon>Chloroflexia</taxon>
        <taxon>Chloroflexales</taxon>
        <taxon>Chloroflexineae</taxon>
        <taxon>Oscillochloridaceae</taxon>
        <taxon>Candidatus Chloroploca</taxon>
    </lineage>
</organism>
<keyword evidence="1 3" id="KW-0378">Hydrolase</keyword>
<dbReference type="EMBL" id="LYXE01000154">
    <property type="protein sequence ID" value="PDV97340.1"/>
    <property type="molecule type" value="Genomic_DNA"/>
</dbReference>
<accession>A0A2H3L527</accession>
<proteinExistence type="inferred from homology"/>
<dbReference type="InterPro" id="IPR051923">
    <property type="entry name" value="Glycosyl_Hydrolase_39"/>
</dbReference>
<keyword evidence="7" id="KW-1185">Reference proteome</keyword>
<dbReference type="PANTHER" id="PTHR12631">
    <property type="entry name" value="ALPHA-L-IDURONIDASE"/>
    <property type="match status" value="1"/>
</dbReference>
<dbReference type="Proteomes" id="UP000220922">
    <property type="component" value="Unassembled WGS sequence"/>
</dbReference>
<sequence>MYQHLTVLILVLVTLSASGMAGLAASHPSTAADNTTYLPVISRPGPTPFFAIEAYPNQIGGSTAVRNQAIALGASWLRLNSIRWDRIQPVEGGPYDWSVLAAFERDLNGARAAGLTPSIIIHAAPTWATGVGSNCAPIMDEKLPAFAAFVEALVTRYRDQVRFWELGNEPDIDWRLVPPDSIFGCWGNADDPYYGGERYGRMLQAVAPAIRRADPTARIIIGGLLMDRPNNNNTPGATDTPWRFFEGVLRSGAANSFDIVAFHSYLSYQGTFPFDHDRLAGTAWSDPSIGGSTIGKSAFLRNVMQQFGIDKPIWLNEMGLLCTGCTEPPPNAFFAAQADHLIRVMARSGGSNLGMVAWYPINGPGWRNSGLLDASQRPRPVFIAYQHLIRLAKGYDRVQSFDYGQPAAIEGYRFVKVTGLVDVLWSRSTTVQTVALPADKFVRATGIDSNALPADRVQTVGNEVRVTVGYDPIFIERRP</sequence>
<dbReference type="AlphaFoldDB" id="A0A2H3L527"/>
<evidence type="ECO:0000259" key="5">
    <source>
        <dbReference type="Pfam" id="PF00150"/>
    </source>
</evidence>
<keyword evidence="4" id="KW-0732">Signal</keyword>
<dbReference type="Gene3D" id="3.20.20.80">
    <property type="entry name" value="Glycosidases"/>
    <property type="match status" value="1"/>
</dbReference>
<dbReference type="Pfam" id="PF00150">
    <property type="entry name" value="Cellulase"/>
    <property type="match status" value="1"/>
</dbReference>
<feature type="domain" description="Glycoside hydrolase family 5" evidence="5">
    <location>
        <begin position="61"/>
        <end position="320"/>
    </location>
</feature>
<evidence type="ECO:0000256" key="1">
    <source>
        <dbReference type="ARBA" id="ARBA00022801"/>
    </source>
</evidence>
<name>A0A2H3L527_9CHLR</name>